<feature type="compositionally biased region" description="Basic residues" evidence="1">
    <location>
        <begin position="138"/>
        <end position="153"/>
    </location>
</feature>
<dbReference type="Proteomes" id="UP001168821">
    <property type="component" value="Unassembled WGS sequence"/>
</dbReference>
<dbReference type="EMBL" id="JALNTZ010000001">
    <property type="protein sequence ID" value="KAJ3666824.1"/>
    <property type="molecule type" value="Genomic_DNA"/>
</dbReference>
<feature type="compositionally biased region" description="Basic residues" evidence="1">
    <location>
        <begin position="84"/>
        <end position="93"/>
    </location>
</feature>
<gene>
    <name evidence="2" type="ORF">Zmor_002254</name>
</gene>
<feature type="compositionally biased region" description="Basic and acidic residues" evidence="1">
    <location>
        <begin position="121"/>
        <end position="137"/>
    </location>
</feature>
<feature type="compositionally biased region" description="Basic and acidic residues" evidence="1">
    <location>
        <begin position="7"/>
        <end position="44"/>
    </location>
</feature>
<proteinExistence type="predicted"/>
<accession>A0AA38JAY9</accession>
<protein>
    <submittedName>
        <fullName evidence="2">Uncharacterized protein</fullName>
    </submittedName>
</protein>
<dbReference type="AlphaFoldDB" id="A0AA38JAY9"/>
<keyword evidence="3" id="KW-1185">Reference proteome</keyword>
<name>A0AA38JAY9_9CUCU</name>
<feature type="region of interest" description="Disordered" evidence="1">
    <location>
        <begin position="79"/>
        <end position="162"/>
    </location>
</feature>
<evidence type="ECO:0000313" key="3">
    <source>
        <dbReference type="Proteomes" id="UP001168821"/>
    </source>
</evidence>
<evidence type="ECO:0000313" key="2">
    <source>
        <dbReference type="EMBL" id="KAJ3666824.1"/>
    </source>
</evidence>
<feature type="region of interest" description="Disordered" evidence="1">
    <location>
        <begin position="1"/>
        <end position="61"/>
    </location>
</feature>
<reference evidence="2" key="1">
    <citation type="journal article" date="2023" name="G3 (Bethesda)">
        <title>Whole genome assemblies of Zophobas morio and Tenebrio molitor.</title>
        <authorList>
            <person name="Kaur S."/>
            <person name="Stinson S.A."/>
            <person name="diCenzo G.C."/>
        </authorList>
    </citation>
    <scope>NUCLEOTIDE SEQUENCE</scope>
    <source>
        <strain evidence="2">QUZm001</strain>
    </source>
</reference>
<comment type="caution">
    <text evidence="2">The sequence shown here is derived from an EMBL/GenBank/DDBJ whole genome shotgun (WGS) entry which is preliminary data.</text>
</comment>
<evidence type="ECO:0000256" key="1">
    <source>
        <dbReference type="SAM" id="MobiDB-lite"/>
    </source>
</evidence>
<feature type="compositionally biased region" description="Basic and acidic residues" evidence="1">
    <location>
        <begin position="94"/>
        <end position="106"/>
    </location>
</feature>
<feature type="compositionally biased region" description="Basic residues" evidence="1">
    <location>
        <begin position="45"/>
        <end position="61"/>
    </location>
</feature>
<sequence>MRKWERGKKERMGDKKENIHGEEKNERRKRQRVDTDRIEAEYEKMRRKAKNARWKERRRREIQKKRYTTLYTVKFGFSNVNPNRFKHFKKKNGRKADKDKEKRKNIEGQQKAEGVRHKKGKTEERKGRCREKYMEGKAKRRKIDGKLINGKKQKSAEDQNENVRLWQRLTIISVEKEKDKRI</sequence>
<organism evidence="2 3">
    <name type="scientific">Zophobas morio</name>
    <dbReference type="NCBI Taxonomy" id="2755281"/>
    <lineage>
        <taxon>Eukaryota</taxon>
        <taxon>Metazoa</taxon>
        <taxon>Ecdysozoa</taxon>
        <taxon>Arthropoda</taxon>
        <taxon>Hexapoda</taxon>
        <taxon>Insecta</taxon>
        <taxon>Pterygota</taxon>
        <taxon>Neoptera</taxon>
        <taxon>Endopterygota</taxon>
        <taxon>Coleoptera</taxon>
        <taxon>Polyphaga</taxon>
        <taxon>Cucujiformia</taxon>
        <taxon>Tenebrionidae</taxon>
        <taxon>Zophobas</taxon>
    </lineage>
</organism>